<name>A0A2T1KTY9_9GAMM</name>
<evidence type="ECO:0000313" key="2">
    <source>
        <dbReference type="EMBL" id="PSF13560.1"/>
    </source>
</evidence>
<evidence type="ECO:0000256" key="1">
    <source>
        <dbReference type="SAM" id="Phobius"/>
    </source>
</evidence>
<feature type="transmembrane region" description="Helical" evidence="1">
    <location>
        <begin position="142"/>
        <end position="165"/>
    </location>
</feature>
<keyword evidence="1" id="KW-1133">Transmembrane helix</keyword>
<sequence length="178" mass="19679">MYCFLIKRARTRRNFFMNELMLYVSVFVGAAIPVLEVWIAVPLGVVAGLPWFPAAMVGFIGNLVSLLPIIYASEKVTAFVRRWLKKSETDDIAESVPERKDRKHRILEKFGVPGLAFLGPFLIGVHAAAAFAMAMGATKRSVLFWFTLSLIFCSLLFGFLAGIGITEVSDGKQLPFSG</sequence>
<keyword evidence="3" id="KW-1185">Reference proteome</keyword>
<dbReference type="InterPro" id="IPR009577">
    <property type="entry name" value="Sm_multidrug_ex"/>
</dbReference>
<dbReference type="Proteomes" id="UP000239866">
    <property type="component" value="Unassembled WGS sequence"/>
</dbReference>
<evidence type="ECO:0000313" key="3">
    <source>
        <dbReference type="Proteomes" id="UP000239866"/>
    </source>
</evidence>
<organism evidence="2 3">
    <name type="scientific">Marinobacter fuscus</name>
    <dbReference type="NCBI Taxonomy" id="2109942"/>
    <lineage>
        <taxon>Bacteria</taxon>
        <taxon>Pseudomonadati</taxon>
        <taxon>Pseudomonadota</taxon>
        <taxon>Gammaproteobacteria</taxon>
        <taxon>Pseudomonadales</taxon>
        <taxon>Marinobacteraceae</taxon>
        <taxon>Marinobacter</taxon>
    </lineage>
</organism>
<protein>
    <submittedName>
        <fullName evidence="2">DNA-binding protein</fullName>
    </submittedName>
</protein>
<dbReference type="OrthoDB" id="6400183at2"/>
<feature type="transmembrane region" description="Helical" evidence="1">
    <location>
        <begin position="110"/>
        <end position="136"/>
    </location>
</feature>
<accession>A0A2T1KTY9</accession>
<reference evidence="2 3" key="1">
    <citation type="submission" date="2018-03" db="EMBL/GenBank/DDBJ databases">
        <title>Marinobacter brunus sp. nov., a marine bacterium of Gamma-proteobacteria isolated from the surface seawater of the South China Sea.</title>
        <authorList>
            <person name="Cheng H."/>
            <person name="Wu Y.-H."/>
            <person name="Xamxidin M."/>
            <person name="Xu X.-W."/>
        </authorList>
    </citation>
    <scope>NUCLEOTIDE SEQUENCE [LARGE SCALE GENOMIC DNA]</scope>
    <source>
        <strain evidence="2 3">NH169-3</strain>
    </source>
</reference>
<dbReference type="Pfam" id="PF06695">
    <property type="entry name" value="Sm_multidrug_ex"/>
    <property type="match status" value="1"/>
</dbReference>
<dbReference type="AlphaFoldDB" id="A0A2T1KTY9"/>
<feature type="transmembrane region" description="Helical" evidence="1">
    <location>
        <begin position="20"/>
        <end position="45"/>
    </location>
</feature>
<comment type="caution">
    <text evidence="2">The sequence shown here is derived from an EMBL/GenBank/DDBJ whole genome shotgun (WGS) entry which is preliminary data.</text>
</comment>
<keyword evidence="2" id="KW-0238">DNA-binding</keyword>
<keyword evidence="1" id="KW-0472">Membrane</keyword>
<gene>
    <name evidence="2" type="ORF">C7H09_02865</name>
</gene>
<proteinExistence type="predicted"/>
<keyword evidence="1" id="KW-0812">Transmembrane</keyword>
<feature type="transmembrane region" description="Helical" evidence="1">
    <location>
        <begin position="51"/>
        <end position="72"/>
    </location>
</feature>
<dbReference type="EMBL" id="PXNP01000009">
    <property type="protein sequence ID" value="PSF13560.1"/>
    <property type="molecule type" value="Genomic_DNA"/>
</dbReference>
<dbReference type="GO" id="GO:0003677">
    <property type="term" value="F:DNA binding"/>
    <property type="evidence" value="ECO:0007669"/>
    <property type="project" value="UniProtKB-KW"/>
</dbReference>